<keyword evidence="2" id="KW-1185">Reference proteome</keyword>
<proteinExistence type="predicted"/>
<comment type="caution">
    <text evidence="1">The sequence shown here is derived from an EMBL/GenBank/DDBJ whole genome shotgun (WGS) entry which is preliminary data.</text>
</comment>
<organism evidence="1 2">
    <name type="scientific">Paenibacillus gansuensis</name>
    <dbReference type="NCBI Taxonomy" id="306542"/>
    <lineage>
        <taxon>Bacteria</taxon>
        <taxon>Bacillati</taxon>
        <taxon>Bacillota</taxon>
        <taxon>Bacilli</taxon>
        <taxon>Bacillales</taxon>
        <taxon>Paenibacillaceae</taxon>
        <taxon>Paenibacillus</taxon>
    </lineage>
</organism>
<protein>
    <submittedName>
        <fullName evidence="1">Uncharacterized protein</fullName>
    </submittedName>
</protein>
<name>A0ABW5PB62_9BACL</name>
<reference evidence="2" key="1">
    <citation type="journal article" date="2019" name="Int. J. Syst. Evol. Microbiol.">
        <title>The Global Catalogue of Microorganisms (GCM) 10K type strain sequencing project: providing services to taxonomists for standard genome sequencing and annotation.</title>
        <authorList>
            <consortium name="The Broad Institute Genomics Platform"/>
            <consortium name="The Broad Institute Genome Sequencing Center for Infectious Disease"/>
            <person name="Wu L."/>
            <person name="Ma J."/>
        </authorList>
    </citation>
    <scope>NUCLEOTIDE SEQUENCE [LARGE SCALE GENOMIC DNA]</scope>
    <source>
        <strain evidence="2">KCTC 3950</strain>
    </source>
</reference>
<dbReference type="RefSeq" id="WP_377601528.1">
    <property type="nucleotide sequence ID" value="NZ_JBHUME010000005.1"/>
</dbReference>
<gene>
    <name evidence="1" type="ORF">ACFSUF_07185</name>
</gene>
<sequence length="156" mass="17892">MESLTALPIVEDQVLAERMESVQILHEDEITFYEVAKDKLTGEHYLHHAYIHRDVAAGGTLETYHYFMPLAHDEVIGMVLGEAAYSYPEHWHGSFLRNGPEGRYVWFDPSGTKEDGEFERTASELQAKLKEFKHSGQTDPESVARLLKEIDGLWKE</sequence>
<dbReference type="Proteomes" id="UP001597541">
    <property type="component" value="Unassembled WGS sequence"/>
</dbReference>
<evidence type="ECO:0000313" key="1">
    <source>
        <dbReference type="EMBL" id="MFD2612213.1"/>
    </source>
</evidence>
<evidence type="ECO:0000313" key="2">
    <source>
        <dbReference type="Proteomes" id="UP001597541"/>
    </source>
</evidence>
<dbReference type="EMBL" id="JBHUME010000005">
    <property type="protein sequence ID" value="MFD2612213.1"/>
    <property type="molecule type" value="Genomic_DNA"/>
</dbReference>
<accession>A0ABW5PB62</accession>